<name>A0ABX1PCX7_9CYAN</name>
<sequence>MGENNQATVIEYKIGIVGPTRVGKTSMITSLLEQGKELLAGTDVSIEAVGKTKARINRYRDELRGSLMADEFNPGGMSGTQEPFTIELAMSVGSSKLTWAILDYPGGWIDEESRPSDRQNDWNNCQAWIKESIVLLVPIDSAVVMESSTKAELQAANTTLQISQAGEVAREWVKGRIKKGEPGLLILVPVKCETYFSDNGGKRDKSADLVDRIQKLYQDLLNAVRQEIDGATNKPEILIQYHPIDTIGCVEIKDARWIEEGVRLGFQADYLVRPPRQPRPKGADGLLISICRQIASLEKNKKRGIFSRVWRWATEEDEKLNKAIEKLQSKDLGTRVKHL</sequence>
<proteinExistence type="predicted"/>
<dbReference type="InterPro" id="IPR027417">
    <property type="entry name" value="P-loop_NTPase"/>
</dbReference>
<dbReference type="Proteomes" id="UP000718564">
    <property type="component" value="Unassembled WGS sequence"/>
</dbReference>
<keyword evidence="2" id="KW-1185">Reference proteome</keyword>
<dbReference type="RefSeq" id="WP_169156851.1">
    <property type="nucleotide sequence ID" value="NZ_CAWPJE010000173.1"/>
</dbReference>
<evidence type="ECO:0000313" key="1">
    <source>
        <dbReference type="EMBL" id="NMG21622.1"/>
    </source>
</evidence>
<dbReference type="EMBL" id="QMEB01000178">
    <property type="protein sequence ID" value="NMG21622.1"/>
    <property type="molecule type" value="Genomic_DNA"/>
</dbReference>
<reference evidence="1 2" key="1">
    <citation type="submission" date="2018-06" db="EMBL/GenBank/DDBJ databases">
        <title>Comparative genomics of Brasilonema spp. strains.</title>
        <authorList>
            <person name="Alvarenga D.O."/>
            <person name="Fiore M.F."/>
            <person name="Varani A.M."/>
        </authorList>
    </citation>
    <scope>NUCLEOTIDE SEQUENCE [LARGE SCALE GENOMIC DNA]</scope>
    <source>
        <strain evidence="1 2">SPC951</strain>
    </source>
</reference>
<organism evidence="1 2">
    <name type="scientific">Brasilonema bromeliae SPC951</name>
    <dbReference type="NCBI Taxonomy" id="385972"/>
    <lineage>
        <taxon>Bacteria</taxon>
        <taxon>Bacillati</taxon>
        <taxon>Cyanobacteriota</taxon>
        <taxon>Cyanophyceae</taxon>
        <taxon>Nostocales</taxon>
        <taxon>Scytonemataceae</taxon>
        <taxon>Brasilonema</taxon>
        <taxon>Bromeliae group (in: Brasilonema)</taxon>
    </lineage>
</organism>
<protein>
    <recommendedName>
        <fullName evidence="3">G domain-containing protein</fullName>
    </recommendedName>
</protein>
<accession>A0ABX1PCX7</accession>
<evidence type="ECO:0000313" key="2">
    <source>
        <dbReference type="Proteomes" id="UP000718564"/>
    </source>
</evidence>
<evidence type="ECO:0008006" key="3">
    <source>
        <dbReference type="Google" id="ProtNLM"/>
    </source>
</evidence>
<dbReference type="SUPFAM" id="SSF52540">
    <property type="entry name" value="P-loop containing nucleoside triphosphate hydrolases"/>
    <property type="match status" value="1"/>
</dbReference>
<gene>
    <name evidence="1" type="ORF">DP116_20090</name>
</gene>
<comment type="caution">
    <text evidence="1">The sequence shown here is derived from an EMBL/GenBank/DDBJ whole genome shotgun (WGS) entry which is preliminary data.</text>
</comment>